<reference evidence="1 2" key="1">
    <citation type="submission" date="2024-03" db="EMBL/GenBank/DDBJ databases">
        <title>A high-quality draft genome sequence of Diaporthe vaccinii, a causative agent of upright dieback and viscid rot disease in cranberry plants.</title>
        <authorList>
            <person name="Sarrasin M."/>
            <person name="Lang B.F."/>
            <person name="Burger G."/>
        </authorList>
    </citation>
    <scope>NUCLEOTIDE SEQUENCE [LARGE SCALE GENOMIC DNA]</scope>
    <source>
        <strain evidence="1 2">IS7</strain>
    </source>
</reference>
<protein>
    <submittedName>
        <fullName evidence="1">Uncharacterized protein</fullName>
    </submittedName>
</protein>
<dbReference type="EMBL" id="JBAWTH010000180">
    <property type="protein sequence ID" value="KAL2273590.1"/>
    <property type="molecule type" value="Genomic_DNA"/>
</dbReference>
<keyword evidence="2" id="KW-1185">Reference proteome</keyword>
<evidence type="ECO:0000313" key="2">
    <source>
        <dbReference type="Proteomes" id="UP001600888"/>
    </source>
</evidence>
<proteinExistence type="predicted"/>
<evidence type="ECO:0000313" key="1">
    <source>
        <dbReference type="EMBL" id="KAL2273590.1"/>
    </source>
</evidence>
<gene>
    <name evidence="1" type="ORF">FJTKL_04404</name>
</gene>
<dbReference type="Proteomes" id="UP001600888">
    <property type="component" value="Unassembled WGS sequence"/>
</dbReference>
<organism evidence="1 2">
    <name type="scientific">Diaporthe vaccinii</name>
    <dbReference type="NCBI Taxonomy" id="105482"/>
    <lineage>
        <taxon>Eukaryota</taxon>
        <taxon>Fungi</taxon>
        <taxon>Dikarya</taxon>
        <taxon>Ascomycota</taxon>
        <taxon>Pezizomycotina</taxon>
        <taxon>Sordariomycetes</taxon>
        <taxon>Sordariomycetidae</taxon>
        <taxon>Diaporthales</taxon>
        <taxon>Diaporthaceae</taxon>
        <taxon>Diaporthe</taxon>
        <taxon>Diaporthe eres species complex</taxon>
    </lineage>
</organism>
<accession>A0ABR4DT88</accession>
<dbReference type="InterPro" id="IPR022190">
    <property type="entry name" value="DUF3716"/>
</dbReference>
<name>A0ABR4DT88_9PEZI</name>
<sequence length="109" mass="11272">MASAAPVVAHPQTAWQVVWAAIPEVQQAFPSGQPPDNAGVRRVQDLPAIHSLVVSSSRRADARGFSVIPGNLVAAMVQVSGVTQALPCRKCASGFGLWAGCVTNPAQVS</sequence>
<dbReference type="Pfam" id="PF12511">
    <property type="entry name" value="DUF3716"/>
    <property type="match status" value="1"/>
</dbReference>
<comment type="caution">
    <text evidence="1">The sequence shown here is derived from an EMBL/GenBank/DDBJ whole genome shotgun (WGS) entry which is preliminary data.</text>
</comment>